<gene>
    <name evidence="2" type="ORF">ERS007703_04377</name>
</gene>
<reference evidence="3" key="1">
    <citation type="submission" date="2015-03" db="EMBL/GenBank/DDBJ databases">
        <authorList>
            <consortium name="Pathogen Informatics"/>
        </authorList>
    </citation>
    <scope>NUCLEOTIDE SEQUENCE [LARGE SCALE GENOMIC DNA]</scope>
    <source>
        <strain evidence="3">K00500041</strain>
    </source>
</reference>
<feature type="region of interest" description="Disordered" evidence="1">
    <location>
        <begin position="1"/>
        <end position="71"/>
    </location>
</feature>
<dbReference type="EMBL" id="CSAE01000757">
    <property type="protein sequence ID" value="COW87586.1"/>
    <property type="molecule type" value="Genomic_DNA"/>
</dbReference>
<evidence type="ECO:0000313" key="2">
    <source>
        <dbReference type="EMBL" id="COW87586.1"/>
    </source>
</evidence>
<protein>
    <submittedName>
        <fullName evidence="2">Uncharacterized protein</fullName>
    </submittedName>
</protein>
<sequence>MIDARVGNRGDQHMVSGRQLRQHRQQALVESGRVEVGQQHHQRSPPGAPQDGGNHCMPVGFDKRRSQRGHGIDQLGKQFATRGAKHAGAADPVVGQEVDMVAGS</sequence>
<dbReference type="Proteomes" id="UP000038802">
    <property type="component" value="Unassembled WGS sequence"/>
</dbReference>
<proteinExistence type="predicted"/>
<dbReference type="AlphaFoldDB" id="A0A0U0SKL4"/>
<evidence type="ECO:0000313" key="3">
    <source>
        <dbReference type="Proteomes" id="UP000038802"/>
    </source>
</evidence>
<evidence type="ECO:0000256" key="1">
    <source>
        <dbReference type="SAM" id="MobiDB-lite"/>
    </source>
</evidence>
<feature type="compositionally biased region" description="Basic and acidic residues" evidence="1">
    <location>
        <begin position="1"/>
        <end position="12"/>
    </location>
</feature>
<organism evidence="2 3">
    <name type="scientific">Mycobacterium tuberculosis</name>
    <dbReference type="NCBI Taxonomy" id="1773"/>
    <lineage>
        <taxon>Bacteria</taxon>
        <taxon>Bacillati</taxon>
        <taxon>Actinomycetota</taxon>
        <taxon>Actinomycetes</taxon>
        <taxon>Mycobacteriales</taxon>
        <taxon>Mycobacteriaceae</taxon>
        <taxon>Mycobacterium</taxon>
        <taxon>Mycobacterium tuberculosis complex</taxon>
    </lineage>
</organism>
<accession>A0A0U0SKL4</accession>
<name>A0A0U0SKL4_MYCTX</name>